<dbReference type="InterPro" id="IPR000073">
    <property type="entry name" value="AB_hydrolase_1"/>
</dbReference>
<feature type="domain" description="AB hydrolase-1" evidence="1">
    <location>
        <begin position="24"/>
        <end position="247"/>
    </location>
</feature>
<keyword evidence="3" id="KW-1185">Reference proteome</keyword>
<dbReference type="InterPro" id="IPR050228">
    <property type="entry name" value="Carboxylesterase_BioH"/>
</dbReference>
<sequence>MPDLYAPDGTRLALHDLGGGGTPVLLLPGLCGHAGEWSATAAWLGATHHVHALDPRGHGESARRPADVSRDAHVADVAAALTVTGPAVLIGQSLGGHTAFLVAARHPDLVTRLVLVEAGPQGPDAGTPEQIGRWLDGWPTPFPDRATAARYLGGGPVGDAWASGLRHRGDGWYPAFDRDVMVATVAAAVGPRWDEFARLDRPTLVVRGGRGWLDRHEYDRMARHRAVSAVEIAEAGHDLHLESPDRWREVLADFLGPGPRRS</sequence>
<dbReference type="Proteomes" id="UP001339911">
    <property type="component" value="Unassembled WGS sequence"/>
</dbReference>
<dbReference type="EMBL" id="JAZGQL010000030">
    <property type="protein sequence ID" value="MEE6311048.1"/>
    <property type="molecule type" value="Genomic_DNA"/>
</dbReference>
<gene>
    <name evidence="2" type="ORF">V1634_29840</name>
</gene>
<accession>A0ABU7SM61</accession>
<dbReference type="Gene3D" id="3.40.50.1820">
    <property type="entry name" value="alpha/beta hydrolase"/>
    <property type="match status" value="1"/>
</dbReference>
<dbReference type="SUPFAM" id="SSF53474">
    <property type="entry name" value="alpha/beta-Hydrolases"/>
    <property type="match status" value="1"/>
</dbReference>
<protein>
    <submittedName>
        <fullName evidence="2">Alpha/beta hydrolase</fullName>
    </submittedName>
</protein>
<dbReference type="RefSeq" id="WP_331211064.1">
    <property type="nucleotide sequence ID" value="NZ_JAZGQL010000030.1"/>
</dbReference>
<name>A0ABU7SM61_9ACTN</name>
<evidence type="ECO:0000313" key="2">
    <source>
        <dbReference type="EMBL" id="MEE6311048.1"/>
    </source>
</evidence>
<reference evidence="2 3" key="1">
    <citation type="submission" date="2024-01" db="EMBL/GenBank/DDBJ databases">
        <title>Genome insights into Plantactinospora veratri sp. nov.</title>
        <authorList>
            <person name="Wang L."/>
        </authorList>
    </citation>
    <scope>NUCLEOTIDE SEQUENCE [LARGE SCALE GENOMIC DNA]</scope>
    <source>
        <strain evidence="2 3">NEAU-FHS4</strain>
    </source>
</reference>
<dbReference type="InterPro" id="IPR029058">
    <property type="entry name" value="AB_hydrolase_fold"/>
</dbReference>
<evidence type="ECO:0000313" key="3">
    <source>
        <dbReference type="Proteomes" id="UP001339911"/>
    </source>
</evidence>
<comment type="caution">
    <text evidence="2">The sequence shown here is derived from an EMBL/GenBank/DDBJ whole genome shotgun (WGS) entry which is preliminary data.</text>
</comment>
<dbReference type="PRINTS" id="PR00111">
    <property type="entry name" value="ABHYDROLASE"/>
</dbReference>
<dbReference type="PANTHER" id="PTHR43194:SF2">
    <property type="entry name" value="PEROXISOMAL MEMBRANE PROTEIN LPX1"/>
    <property type="match status" value="1"/>
</dbReference>
<keyword evidence="2" id="KW-0378">Hydrolase</keyword>
<proteinExistence type="predicted"/>
<dbReference type="Pfam" id="PF12697">
    <property type="entry name" value="Abhydrolase_6"/>
    <property type="match status" value="1"/>
</dbReference>
<evidence type="ECO:0000259" key="1">
    <source>
        <dbReference type="Pfam" id="PF12697"/>
    </source>
</evidence>
<dbReference type="GO" id="GO:0016787">
    <property type="term" value="F:hydrolase activity"/>
    <property type="evidence" value="ECO:0007669"/>
    <property type="project" value="UniProtKB-KW"/>
</dbReference>
<organism evidence="2 3">
    <name type="scientific">Plantactinospora veratri</name>
    <dbReference type="NCBI Taxonomy" id="1436122"/>
    <lineage>
        <taxon>Bacteria</taxon>
        <taxon>Bacillati</taxon>
        <taxon>Actinomycetota</taxon>
        <taxon>Actinomycetes</taxon>
        <taxon>Micromonosporales</taxon>
        <taxon>Micromonosporaceae</taxon>
        <taxon>Plantactinospora</taxon>
    </lineage>
</organism>
<dbReference type="PANTHER" id="PTHR43194">
    <property type="entry name" value="HYDROLASE ALPHA/BETA FOLD FAMILY"/>
    <property type="match status" value="1"/>
</dbReference>